<name>A0AC60PBK2_IXOPE</name>
<accession>A0AC60PBK2</accession>
<comment type="caution">
    <text evidence="1">The sequence shown here is derived from an EMBL/GenBank/DDBJ whole genome shotgun (WGS) entry which is preliminary data.</text>
</comment>
<reference evidence="1 2" key="1">
    <citation type="journal article" date="2020" name="Cell">
        <title>Large-Scale Comparative Analyses of Tick Genomes Elucidate Their Genetic Diversity and Vector Capacities.</title>
        <authorList>
            <consortium name="Tick Genome and Microbiome Consortium (TIGMIC)"/>
            <person name="Jia N."/>
            <person name="Wang J."/>
            <person name="Shi W."/>
            <person name="Du L."/>
            <person name="Sun Y."/>
            <person name="Zhan W."/>
            <person name="Jiang J.F."/>
            <person name="Wang Q."/>
            <person name="Zhang B."/>
            <person name="Ji P."/>
            <person name="Bell-Sakyi L."/>
            <person name="Cui X.M."/>
            <person name="Yuan T.T."/>
            <person name="Jiang B.G."/>
            <person name="Yang W.F."/>
            <person name="Lam T.T."/>
            <person name="Chang Q.C."/>
            <person name="Ding S.J."/>
            <person name="Wang X.J."/>
            <person name="Zhu J.G."/>
            <person name="Ruan X.D."/>
            <person name="Zhao L."/>
            <person name="Wei J.T."/>
            <person name="Ye R.Z."/>
            <person name="Que T.C."/>
            <person name="Du C.H."/>
            <person name="Zhou Y.H."/>
            <person name="Cheng J.X."/>
            <person name="Dai P.F."/>
            <person name="Guo W.B."/>
            <person name="Han X.H."/>
            <person name="Huang E.J."/>
            <person name="Li L.F."/>
            <person name="Wei W."/>
            <person name="Gao Y.C."/>
            <person name="Liu J.Z."/>
            <person name="Shao H.Z."/>
            <person name="Wang X."/>
            <person name="Wang C.C."/>
            <person name="Yang T.C."/>
            <person name="Huo Q.B."/>
            <person name="Li W."/>
            <person name="Chen H.Y."/>
            <person name="Chen S.E."/>
            <person name="Zhou L.G."/>
            <person name="Ni X.B."/>
            <person name="Tian J.H."/>
            <person name="Sheng Y."/>
            <person name="Liu T."/>
            <person name="Pan Y.S."/>
            <person name="Xia L.Y."/>
            <person name="Li J."/>
            <person name="Zhao F."/>
            <person name="Cao W.C."/>
        </authorList>
    </citation>
    <scope>NUCLEOTIDE SEQUENCE [LARGE SCALE GENOMIC DNA]</scope>
    <source>
        <strain evidence="1">Iper-2018</strain>
    </source>
</reference>
<evidence type="ECO:0000313" key="2">
    <source>
        <dbReference type="Proteomes" id="UP000805193"/>
    </source>
</evidence>
<evidence type="ECO:0000313" key="1">
    <source>
        <dbReference type="EMBL" id="KAG0417017.1"/>
    </source>
</evidence>
<organism evidence="1 2">
    <name type="scientific">Ixodes persulcatus</name>
    <name type="common">Taiga tick</name>
    <dbReference type="NCBI Taxonomy" id="34615"/>
    <lineage>
        <taxon>Eukaryota</taxon>
        <taxon>Metazoa</taxon>
        <taxon>Ecdysozoa</taxon>
        <taxon>Arthropoda</taxon>
        <taxon>Chelicerata</taxon>
        <taxon>Arachnida</taxon>
        <taxon>Acari</taxon>
        <taxon>Parasitiformes</taxon>
        <taxon>Ixodida</taxon>
        <taxon>Ixodoidea</taxon>
        <taxon>Ixodidae</taxon>
        <taxon>Ixodinae</taxon>
        <taxon>Ixodes</taxon>
    </lineage>
</organism>
<protein>
    <submittedName>
        <fullName evidence="1">Uncharacterized protein</fullName>
    </submittedName>
</protein>
<proteinExistence type="predicted"/>
<dbReference type="Proteomes" id="UP000805193">
    <property type="component" value="Unassembled WGS sequence"/>
</dbReference>
<keyword evidence="2" id="KW-1185">Reference proteome</keyword>
<gene>
    <name evidence="1" type="ORF">HPB47_005941</name>
</gene>
<dbReference type="EMBL" id="JABSTQ010010896">
    <property type="protein sequence ID" value="KAG0417017.1"/>
    <property type="molecule type" value="Genomic_DNA"/>
</dbReference>
<sequence>MQKQQQQVPQTPPRAPTPLPEDLKQKIEYRMNKLDERIDQKIDQTMSQMTEAMGKMGDEHNQRISDVEKEREEARKKPKPSPGGDALTKEAIITHNGEKRDGQERRSRNPQNLALQETETDTIKIRGYETHISEGRNRTAILTKKQHTTEQHQISHRIEHTLIEMTPQKKTVQSLFILNVYSPPSDNLRDLDKFLRDVKKVTKGQKLLVVWDFDAPHVAWEYHKPTRRARMCTTRLSTSN</sequence>